<dbReference type="Proteomes" id="UP000054564">
    <property type="component" value="Unassembled WGS sequence"/>
</dbReference>
<accession>A0A0L0W662</accession>
<proteinExistence type="predicted"/>
<dbReference type="AlphaFoldDB" id="A0A0L0W662"/>
<keyword evidence="3" id="KW-1185">Reference proteome</keyword>
<evidence type="ECO:0000313" key="2">
    <source>
        <dbReference type="EMBL" id="KNF06775.1"/>
    </source>
</evidence>
<feature type="region of interest" description="Disordered" evidence="1">
    <location>
        <begin position="20"/>
        <end position="62"/>
    </location>
</feature>
<organism evidence="2 3">
    <name type="scientific">Puccinia striiformis f. sp. tritici PST-78</name>
    <dbReference type="NCBI Taxonomy" id="1165861"/>
    <lineage>
        <taxon>Eukaryota</taxon>
        <taxon>Fungi</taxon>
        <taxon>Dikarya</taxon>
        <taxon>Basidiomycota</taxon>
        <taxon>Pucciniomycotina</taxon>
        <taxon>Pucciniomycetes</taxon>
        <taxon>Pucciniales</taxon>
        <taxon>Pucciniaceae</taxon>
        <taxon>Puccinia</taxon>
    </lineage>
</organism>
<gene>
    <name evidence="2" type="ORF">PSTG_00090</name>
</gene>
<reference evidence="3" key="1">
    <citation type="submission" date="2014-03" db="EMBL/GenBank/DDBJ databases">
        <title>The Genome Sequence of Puccinia striiformis f. sp. tritici PST-78.</title>
        <authorList>
            <consortium name="The Broad Institute Genome Sequencing Platform"/>
            <person name="Cuomo C."/>
            <person name="Hulbert S."/>
            <person name="Chen X."/>
            <person name="Walker B."/>
            <person name="Young S.K."/>
            <person name="Zeng Q."/>
            <person name="Gargeya S."/>
            <person name="Fitzgerald M."/>
            <person name="Haas B."/>
            <person name="Abouelleil A."/>
            <person name="Alvarado L."/>
            <person name="Arachchi H.M."/>
            <person name="Berlin A.M."/>
            <person name="Chapman S.B."/>
            <person name="Goldberg J."/>
            <person name="Griggs A."/>
            <person name="Gujja S."/>
            <person name="Hansen M."/>
            <person name="Howarth C."/>
            <person name="Imamovic A."/>
            <person name="Larimer J."/>
            <person name="McCowan C."/>
            <person name="Montmayeur A."/>
            <person name="Murphy C."/>
            <person name="Neiman D."/>
            <person name="Pearson M."/>
            <person name="Priest M."/>
            <person name="Roberts A."/>
            <person name="Saif S."/>
            <person name="Shea T."/>
            <person name="Sisk P."/>
            <person name="Sykes S."/>
            <person name="Wortman J."/>
            <person name="Nusbaum C."/>
            <person name="Birren B."/>
        </authorList>
    </citation>
    <scope>NUCLEOTIDE SEQUENCE [LARGE SCALE GENOMIC DNA]</scope>
    <source>
        <strain evidence="3">race PST-78</strain>
    </source>
</reference>
<sequence>MKRRLLWFEEHLKRNFGCTGPGDNTGLGDKTGPSNNTGLGGKTGLGHKTVLGDNTGVDNKTDLTRSHQRSSCAIELMAYCERENRRLEERVIQMMKIEIKAELNLMHSSAPPWT</sequence>
<evidence type="ECO:0000313" key="3">
    <source>
        <dbReference type="Proteomes" id="UP000054564"/>
    </source>
</evidence>
<protein>
    <submittedName>
        <fullName evidence="2">Uncharacterized protein</fullName>
    </submittedName>
</protein>
<dbReference type="EMBL" id="AJIL01000002">
    <property type="protein sequence ID" value="KNF06775.1"/>
    <property type="molecule type" value="Genomic_DNA"/>
</dbReference>
<evidence type="ECO:0000256" key="1">
    <source>
        <dbReference type="SAM" id="MobiDB-lite"/>
    </source>
</evidence>
<comment type="caution">
    <text evidence="2">The sequence shown here is derived from an EMBL/GenBank/DDBJ whole genome shotgun (WGS) entry which is preliminary data.</text>
</comment>
<name>A0A0L0W662_9BASI</name>